<evidence type="ECO:0000256" key="13">
    <source>
        <dbReference type="ARBA" id="ARBA00023157"/>
    </source>
</evidence>
<dbReference type="PRINTS" id="PR00747">
    <property type="entry name" value="GLYHDRLASE47"/>
</dbReference>
<evidence type="ECO:0000256" key="22">
    <source>
        <dbReference type="SAM" id="Phobius"/>
    </source>
</evidence>
<evidence type="ECO:0000256" key="1">
    <source>
        <dbReference type="ARBA" id="ARBA00001913"/>
    </source>
</evidence>
<comment type="cofactor">
    <cofactor evidence="1 19">
        <name>Ca(2+)</name>
        <dbReference type="ChEBI" id="CHEBI:29108"/>
    </cofactor>
</comment>
<keyword evidence="11" id="KW-0333">Golgi apparatus</keyword>
<dbReference type="InterPro" id="IPR012341">
    <property type="entry name" value="6hp_glycosidase-like_sf"/>
</dbReference>
<comment type="caution">
    <text evidence="23">The sequence shown here is derived from an EMBL/GenBank/DDBJ whole genome shotgun (WGS) entry which is preliminary data.</text>
</comment>
<feature type="disulfide bond" evidence="20">
    <location>
        <begin position="377"/>
        <end position="427"/>
    </location>
</feature>
<keyword evidence="12 22" id="KW-0472">Membrane</keyword>
<dbReference type="GO" id="GO:0006491">
    <property type="term" value="P:N-glycan processing"/>
    <property type="evidence" value="ECO:0007669"/>
    <property type="project" value="UniProtKB-ARBA"/>
</dbReference>
<dbReference type="Gene3D" id="1.50.10.10">
    <property type="match status" value="1"/>
</dbReference>
<dbReference type="AlphaFoldDB" id="A0A9Q0M5U1"/>
<comment type="catalytic activity">
    <reaction evidence="16">
        <text>N(4)-(alpha-D-Man-(1-&gt;2)-alpha-D-Man-(1-&gt;2)-alpha-D-Man-(1-&gt;3)-[alpha-D-Man-(1-&gt;3)-[alpha-D-Man-(1-&gt;2)-alpha-D-Man-(1-&gt;6)]-alpha-D-Man-(1-&gt;6)]-beta-D-Man-(1-&gt;4)-beta-D-GlcNAc-(1-&gt;4)-beta-D-GlcNAc)-L-asparaginyl-[protein] (N-glucan mannose isomer 8A1,2,3B1,3) + 3 H2O = N(4)-(alpha-D-Man-(1-&gt;3)-[alpha-D-Man-(1-&gt;3)-[alpha-D-Man-(1-&gt;6)]-alpha-D-Man-(1-&gt;6)]-beta-D-Man-(1-&gt;4)-beta-D-GlcNAc-(1-&gt;4)-beta-D-GlcNAc)-L-asparaginyl-[protein] (N-glucan mannose isomer 5A1,2) + 3 beta-D-mannose</text>
        <dbReference type="Rhea" id="RHEA:56028"/>
        <dbReference type="Rhea" id="RHEA-COMP:14358"/>
        <dbReference type="Rhea" id="RHEA-COMP:14367"/>
        <dbReference type="ChEBI" id="CHEBI:15377"/>
        <dbReference type="ChEBI" id="CHEBI:28563"/>
        <dbReference type="ChEBI" id="CHEBI:59087"/>
        <dbReference type="ChEBI" id="CHEBI:60628"/>
        <dbReference type="EC" id="3.2.1.113"/>
    </reaction>
</comment>
<feature type="active site" evidence="18">
    <location>
        <position position="464"/>
    </location>
</feature>
<evidence type="ECO:0000256" key="8">
    <source>
        <dbReference type="ARBA" id="ARBA00022837"/>
    </source>
</evidence>
<evidence type="ECO:0000256" key="4">
    <source>
        <dbReference type="ARBA" id="ARBA00007658"/>
    </source>
</evidence>
<comment type="similarity">
    <text evidence="4 21">Belongs to the glycosyl hydrolase 47 family.</text>
</comment>
<evidence type="ECO:0000256" key="20">
    <source>
        <dbReference type="PIRSR" id="PIRSR601382-3"/>
    </source>
</evidence>
<feature type="active site" description="Proton donor" evidence="18">
    <location>
        <position position="441"/>
    </location>
</feature>
<comment type="subcellular location">
    <subcellularLocation>
        <location evidence="2">Golgi apparatus membrane</location>
        <topology evidence="2">Single-pass type II membrane protein</topology>
    </subcellularLocation>
</comment>
<evidence type="ECO:0000313" key="24">
    <source>
        <dbReference type="Proteomes" id="UP001142055"/>
    </source>
</evidence>
<organism evidence="23 24">
    <name type="scientific">Blomia tropicalis</name>
    <name type="common">Mite</name>
    <dbReference type="NCBI Taxonomy" id="40697"/>
    <lineage>
        <taxon>Eukaryota</taxon>
        <taxon>Metazoa</taxon>
        <taxon>Ecdysozoa</taxon>
        <taxon>Arthropoda</taxon>
        <taxon>Chelicerata</taxon>
        <taxon>Arachnida</taxon>
        <taxon>Acari</taxon>
        <taxon>Acariformes</taxon>
        <taxon>Sarcoptiformes</taxon>
        <taxon>Astigmata</taxon>
        <taxon>Glycyphagoidea</taxon>
        <taxon>Echimyopodidae</taxon>
        <taxon>Blomia</taxon>
    </lineage>
</organism>
<dbReference type="GO" id="GO:0005975">
    <property type="term" value="P:carbohydrate metabolic process"/>
    <property type="evidence" value="ECO:0007669"/>
    <property type="project" value="InterPro"/>
</dbReference>
<keyword evidence="14" id="KW-0325">Glycoprotein</keyword>
<feature type="binding site" evidence="19">
    <location>
        <position position="550"/>
    </location>
    <ligand>
        <name>Ca(2+)</name>
        <dbReference type="ChEBI" id="CHEBI:29108"/>
    </ligand>
</feature>
<feature type="active site" description="Proton donor" evidence="18">
    <location>
        <position position="182"/>
    </location>
</feature>
<evidence type="ECO:0000256" key="16">
    <source>
        <dbReference type="ARBA" id="ARBA00047669"/>
    </source>
</evidence>
<evidence type="ECO:0000256" key="14">
    <source>
        <dbReference type="ARBA" id="ARBA00023180"/>
    </source>
</evidence>
<dbReference type="GO" id="GO:0005509">
    <property type="term" value="F:calcium ion binding"/>
    <property type="evidence" value="ECO:0007669"/>
    <property type="project" value="InterPro"/>
</dbReference>
<feature type="transmembrane region" description="Helical" evidence="22">
    <location>
        <begin position="7"/>
        <end position="25"/>
    </location>
</feature>
<evidence type="ECO:0000256" key="12">
    <source>
        <dbReference type="ARBA" id="ARBA00023136"/>
    </source>
</evidence>
<keyword evidence="8 19" id="KW-0106">Calcium</keyword>
<sequence length="574" mass="66810">MRTRTLATALCAIFVPSLVIYYVYYDSIADHPLSHRYTTNNSLTNVYDYSHKYLGVWKQYRFNESRRAEMQTLFKTPKLPTPEESKDPNPEIERRRQFVKDMMKDAWSNYVRFAWGYNELKPLTKEGKIDSIFGAAKAGASIVDSLDTLLIMDMKQEFNQAREWVKNSFDFKQVENEVSVFETVIRFVGGLLTAFAMTGDELFLNKSLHVAEALLPAFNTETGLPYGLVVPKTGKAHHHSWAFGSILSEMGSHHLENIYLSDMTGDNRFRDHAFKIRNQLDRVDKPHGLYMTMMESSIGRWNENKSTLGALGDSFYEYLIKAYVQSKHGDKQALRMYIDAMDAIERNHMINISRSGLQYISDWVFGHPNNKMQHLTCFAGGMYALGSKHMQMDLDNDSENHDEHNRVEMERRLKHHFNLAINITETCFQSYNRTPTELGPETFYFDEEDDATNRNGDFYILRPEVIESYFVMWRLTHDNRYREYAWKAAQALYRSCRTRNGYSGIHNVMDRTPTKDNTQQSFFMAETLKYLYLIFSNDNLISLDEWVFNTEAHPLPICGINSAYPIQLCHRTST</sequence>
<dbReference type="SUPFAM" id="SSF48225">
    <property type="entry name" value="Seven-hairpin glycosidases"/>
    <property type="match status" value="1"/>
</dbReference>
<dbReference type="Pfam" id="PF01532">
    <property type="entry name" value="Glyco_hydro_47"/>
    <property type="match status" value="1"/>
</dbReference>
<evidence type="ECO:0000256" key="7">
    <source>
        <dbReference type="ARBA" id="ARBA00022801"/>
    </source>
</evidence>
<dbReference type="InterPro" id="IPR001382">
    <property type="entry name" value="Glyco_hydro_47"/>
</dbReference>
<gene>
    <name evidence="23" type="ORF">RDWZM_009719</name>
</gene>
<dbReference type="GO" id="GO:0000139">
    <property type="term" value="C:Golgi membrane"/>
    <property type="evidence" value="ECO:0007669"/>
    <property type="project" value="UniProtKB-SubCell"/>
</dbReference>
<dbReference type="OMA" id="SHLACFM"/>
<evidence type="ECO:0000256" key="21">
    <source>
        <dbReference type="RuleBase" id="RU361193"/>
    </source>
</evidence>
<dbReference type="Proteomes" id="UP001142055">
    <property type="component" value="Chromosome 3"/>
</dbReference>
<keyword evidence="15 21" id="KW-0326">Glycosidase</keyword>
<accession>A0A9Q0M5U1</accession>
<dbReference type="PANTHER" id="PTHR11742">
    <property type="entry name" value="MANNOSYL-OLIGOSACCHARIDE ALPHA-1,2-MANNOSIDASE-RELATED"/>
    <property type="match status" value="1"/>
</dbReference>
<comment type="catalytic activity">
    <reaction evidence="17">
        <text>N(4)-(alpha-D-Man-(1-&gt;2)-alpha-D-Man-(1-&gt;2)-alpha-D-Man-(1-&gt;3)-[alpha-D-Man-(1-&gt;2)-alpha-D-Man-(1-&gt;3)-[alpha-D-Man-(1-&gt;2)-alpha-D-Man-(1-&gt;6)]-alpha-D-Man-(1-&gt;6)]-beta-D-Man-(1-&gt;4)-beta-D-GlcNAc-(1-&gt;4)-beta-D-GlcNAc)-L-asparaginyl-[protein] (N-glucan mannose isomer 9A1,2,3B1,2,3) + 4 H2O = N(4)-(alpha-D-Man-(1-&gt;3)-[alpha-D-Man-(1-&gt;3)-[alpha-D-Man-(1-&gt;6)]-alpha-D-Man-(1-&gt;6)]-beta-D-Man-(1-&gt;4)-beta-D-GlcNAc-(1-&gt;4)-beta-D-GlcNAc)-L-asparaginyl-[protein] (N-glucan mannose isomer 5A1,2) + 4 beta-D-mannose</text>
        <dbReference type="Rhea" id="RHEA:56008"/>
        <dbReference type="Rhea" id="RHEA-COMP:14356"/>
        <dbReference type="Rhea" id="RHEA-COMP:14367"/>
        <dbReference type="ChEBI" id="CHEBI:15377"/>
        <dbReference type="ChEBI" id="CHEBI:28563"/>
        <dbReference type="ChEBI" id="CHEBI:59087"/>
        <dbReference type="ChEBI" id="CHEBI:139493"/>
        <dbReference type="EC" id="3.2.1.113"/>
    </reaction>
</comment>
<keyword evidence="24" id="KW-1185">Reference proteome</keyword>
<evidence type="ECO:0000256" key="10">
    <source>
        <dbReference type="ARBA" id="ARBA00022989"/>
    </source>
</evidence>
<dbReference type="GO" id="GO:0005783">
    <property type="term" value="C:endoplasmic reticulum"/>
    <property type="evidence" value="ECO:0007669"/>
    <property type="project" value="TreeGrafter"/>
</dbReference>
<dbReference type="PANTHER" id="PTHR11742:SF6">
    <property type="entry name" value="MANNOSYL-OLIGOSACCHARIDE ALPHA-1,2-MANNOSIDASE IA-RELATED"/>
    <property type="match status" value="1"/>
</dbReference>
<protein>
    <recommendedName>
        <fullName evidence="21">alpha-1,2-Mannosidase</fullName>
        <ecNumber evidence="21">3.2.1.-</ecNumber>
    </recommendedName>
</protein>
<evidence type="ECO:0000256" key="18">
    <source>
        <dbReference type="PIRSR" id="PIRSR601382-1"/>
    </source>
</evidence>
<evidence type="ECO:0000256" key="17">
    <source>
        <dbReference type="ARBA" id="ARBA00048605"/>
    </source>
</evidence>
<evidence type="ECO:0000313" key="23">
    <source>
        <dbReference type="EMBL" id="KAJ6218562.1"/>
    </source>
</evidence>
<keyword evidence="5 22" id="KW-0812">Transmembrane</keyword>
<evidence type="ECO:0000256" key="6">
    <source>
        <dbReference type="ARBA" id="ARBA00022723"/>
    </source>
</evidence>
<evidence type="ECO:0000256" key="5">
    <source>
        <dbReference type="ARBA" id="ARBA00022692"/>
    </source>
</evidence>
<dbReference type="InterPro" id="IPR050749">
    <property type="entry name" value="Glycosyl_Hydrolase_47"/>
</dbReference>
<keyword evidence="9" id="KW-0735">Signal-anchor</keyword>
<feature type="active site" evidence="18">
    <location>
        <position position="313"/>
    </location>
</feature>
<evidence type="ECO:0000256" key="2">
    <source>
        <dbReference type="ARBA" id="ARBA00004323"/>
    </source>
</evidence>
<evidence type="ECO:0000256" key="11">
    <source>
        <dbReference type="ARBA" id="ARBA00023034"/>
    </source>
</evidence>
<evidence type="ECO:0000256" key="9">
    <source>
        <dbReference type="ARBA" id="ARBA00022968"/>
    </source>
</evidence>
<comment type="pathway">
    <text evidence="3">Protein modification; protein glycosylation.</text>
</comment>
<dbReference type="FunFam" id="1.50.10.10:FF:000017">
    <property type="entry name" value="alpha-1,2-Mannosidase"/>
    <property type="match status" value="1"/>
</dbReference>
<dbReference type="EMBL" id="JAPWDV010000003">
    <property type="protein sequence ID" value="KAJ6218562.1"/>
    <property type="molecule type" value="Genomic_DNA"/>
</dbReference>
<keyword evidence="7 21" id="KW-0378">Hydrolase</keyword>
<keyword evidence="6 19" id="KW-0479">Metal-binding</keyword>
<reference evidence="23" key="1">
    <citation type="submission" date="2022-12" db="EMBL/GenBank/DDBJ databases">
        <title>Genome assemblies of Blomia tropicalis.</title>
        <authorList>
            <person name="Cui Y."/>
        </authorList>
    </citation>
    <scope>NUCLEOTIDE SEQUENCE</scope>
    <source>
        <tissue evidence="23">Adult mites</tissue>
    </source>
</reference>
<keyword evidence="10 22" id="KW-1133">Transmembrane helix</keyword>
<evidence type="ECO:0000256" key="3">
    <source>
        <dbReference type="ARBA" id="ARBA00004922"/>
    </source>
</evidence>
<dbReference type="InterPro" id="IPR036026">
    <property type="entry name" value="Seven-hairpin_glycosidases"/>
</dbReference>
<name>A0A9Q0M5U1_BLOTA</name>
<proteinExistence type="inferred from homology"/>
<dbReference type="EC" id="3.2.1.-" evidence="21"/>
<dbReference type="GO" id="GO:0004571">
    <property type="term" value="F:mannosyl-oligosaccharide 1,2-alpha-mannosidase activity"/>
    <property type="evidence" value="ECO:0007669"/>
    <property type="project" value="UniProtKB-EC"/>
</dbReference>
<keyword evidence="13 20" id="KW-1015">Disulfide bond</keyword>
<evidence type="ECO:0000256" key="15">
    <source>
        <dbReference type="ARBA" id="ARBA00023295"/>
    </source>
</evidence>
<evidence type="ECO:0000256" key="19">
    <source>
        <dbReference type="PIRSR" id="PIRSR601382-2"/>
    </source>
</evidence>